<organism evidence="1 2">
    <name type="scientific">Nesidiocoris tenuis</name>
    <dbReference type="NCBI Taxonomy" id="355587"/>
    <lineage>
        <taxon>Eukaryota</taxon>
        <taxon>Metazoa</taxon>
        <taxon>Ecdysozoa</taxon>
        <taxon>Arthropoda</taxon>
        <taxon>Hexapoda</taxon>
        <taxon>Insecta</taxon>
        <taxon>Pterygota</taxon>
        <taxon>Neoptera</taxon>
        <taxon>Paraneoptera</taxon>
        <taxon>Hemiptera</taxon>
        <taxon>Heteroptera</taxon>
        <taxon>Panheteroptera</taxon>
        <taxon>Cimicomorpha</taxon>
        <taxon>Miridae</taxon>
        <taxon>Dicyphina</taxon>
        <taxon>Nesidiocoris</taxon>
    </lineage>
</organism>
<dbReference type="Proteomes" id="UP001307889">
    <property type="component" value="Chromosome 8"/>
</dbReference>
<dbReference type="EMBL" id="AP028916">
    <property type="protein sequence ID" value="BES98067.1"/>
    <property type="molecule type" value="Genomic_DNA"/>
</dbReference>
<evidence type="ECO:0000313" key="2">
    <source>
        <dbReference type="Proteomes" id="UP001307889"/>
    </source>
</evidence>
<accession>A0ABN7B0V6</accession>
<evidence type="ECO:0000313" key="1">
    <source>
        <dbReference type="EMBL" id="BES98067.1"/>
    </source>
</evidence>
<keyword evidence="2" id="KW-1185">Reference proteome</keyword>
<name>A0ABN7B0V6_9HEMI</name>
<proteinExistence type="predicted"/>
<sequence length="380" mass="43103">MTQTSVDTIKTNFVKKTARIAKRDVSLMTNDSPTFRSPGEFNCHEPIMLGELSGSARNESIDVTHLEYYDFRNAGEKRKFPIHIERLNACPEHLQRGTKCCGDDYDSPKTTDTNSKIMKQFRRNEEDNIVNLALHGENSEAHHQDIHFAKNYDSNYARQRNRWKDESRFAQHELAFLDQVVKEELVQALWNEKKELIMHIHKAQGKVSKIRLKLIELSKAINSKALVDNSDERLLHAEKLDRMLDETIKELSVLSEVTSSAPIDTAMKDSSVTKNVEKSEKFSLKDDKRTKAPAYGILANDLLLTEKEISMKRGSPAHSTTDVSSLSALQSELCSFFAEMKIQTDRLLEEAENHHEVLLNYGNRGGSCSSDLSSIISGFA</sequence>
<protein>
    <submittedName>
        <fullName evidence="1">Uncharacterized protein</fullName>
    </submittedName>
</protein>
<gene>
    <name evidence="1" type="ORF">NTJ_10882</name>
</gene>
<reference evidence="1 2" key="1">
    <citation type="submission" date="2023-09" db="EMBL/GenBank/DDBJ databases">
        <title>Nesidiocoris tenuis whole genome shotgun sequence.</title>
        <authorList>
            <person name="Shibata T."/>
            <person name="Shimoda M."/>
            <person name="Kobayashi T."/>
            <person name="Uehara T."/>
        </authorList>
    </citation>
    <scope>NUCLEOTIDE SEQUENCE [LARGE SCALE GENOMIC DNA]</scope>
    <source>
        <strain evidence="1 2">Japan</strain>
    </source>
</reference>